<gene>
    <name evidence="2" type="ORF">CLAU1311_LOCUS8050</name>
</gene>
<sequence>MKLLTSSILAALLLSASPALADDGASSTEVGSAGGACGFQSMVGGNDPPSCVETNPDEIMIGVWLCEDDDMGSCGCADFYGCDNAAYYGEYYININDNCAPWGAGTKSGACGGDNNMICDTLGGWRPTDAGYRTRRDKPSESVYGMQYKGIKFEVHPHDLNKNIDATKVKLWVGNEDYCMGPTPEGTLYDAWDGNRNAPGWWTPQSGHDNYVKSLRPFVDWYDWTGTAPPSGVGVKMNVWPDRHMSSPFDQISNIPNLPDGSWQKAEDQVWCMQTDDGGAWWRSWESSAHNPYVPAGSIQFGLTDAAPCQMTRQDYCNSIDKENTCLAARLYNKGDNPPDQVSSWDDTFVAQTYIKMTHLCDDNDNSFCLNLSDGSGDPEGGICGDNWWTMPDGTPYYNSDGTPQLWWTNYIVQIIDNCNWGG</sequence>
<reference evidence="2" key="1">
    <citation type="submission" date="2021-01" db="EMBL/GenBank/DDBJ databases">
        <authorList>
            <person name="Corre E."/>
            <person name="Pelletier E."/>
            <person name="Niang G."/>
            <person name="Scheremetjew M."/>
            <person name="Finn R."/>
            <person name="Kale V."/>
            <person name="Holt S."/>
            <person name="Cochrane G."/>
            <person name="Meng A."/>
            <person name="Brown T."/>
            <person name="Cohen L."/>
        </authorList>
    </citation>
    <scope>NUCLEOTIDE SEQUENCE</scope>
    <source>
        <strain evidence="2">RCC856</strain>
    </source>
</reference>
<name>A0A7S3E4G2_9CHLO</name>
<organism evidence="2">
    <name type="scientific">Chloropicon laureae</name>
    <dbReference type="NCBI Taxonomy" id="464258"/>
    <lineage>
        <taxon>Eukaryota</taxon>
        <taxon>Viridiplantae</taxon>
        <taxon>Chlorophyta</taxon>
        <taxon>Chloropicophyceae</taxon>
        <taxon>Chloropicales</taxon>
        <taxon>Chloropicaceae</taxon>
        <taxon>Chloropicon</taxon>
    </lineage>
</organism>
<dbReference type="AlphaFoldDB" id="A0A7S3E4G2"/>
<protein>
    <submittedName>
        <fullName evidence="2">Uncharacterized protein</fullName>
    </submittedName>
</protein>
<feature type="signal peptide" evidence="1">
    <location>
        <begin position="1"/>
        <end position="21"/>
    </location>
</feature>
<dbReference type="EMBL" id="HBHU01012326">
    <property type="protein sequence ID" value="CAE0026623.1"/>
    <property type="molecule type" value="Transcribed_RNA"/>
</dbReference>
<accession>A0A7S3E4G2</accession>
<keyword evidence="1" id="KW-0732">Signal</keyword>
<proteinExistence type="predicted"/>
<evidence type="ECO:0000256" key="1">
    <source>
        <dbReference type="SAM" id="SignalP"/>
    </source>
</evidence>
<evidence type="ECO:0000313" key="2">
    <source>
        <dbReference type="EMBL" id="CAE0026623.1"/>
    </source>
</evidence>
<feature type="chain" id="PRO_5030859389" evidence="1">
    <location>
        <begin position="22"/>
        <end position="423"/>
    </location>
</feature>